<sequence>MHQTTSPTSFLSKVEEPQKSFTIAQKENIKYSVLITKEKTLGSENPHLRPPRGEIKRQSFNSTANLTISQHFMTIQELLKPMKDQLILECGPTHCLFNSLEPFVTMPKTISIHVETGQAKSKLISLGIVTVQMLNHNNTL</sequence>
<dbReference type="AlphaFoldDB" id="A0A9Q3PH07"/>
<name>A0A9Q3PH07_9BASI</name>
<gene>
    <name evidence="1" type="ORF">O181_101333</name>
</gene>
<comment type="caution">
    <text evidence="1">The sequence shown here is derived from an EMBL/GenBank/DDBJ whole genome shotgun (WGS) entry which is preliminary data.</text>
</comment>
<dbReference type="OrthoDB" id="1305950at2759"/>
<organism evidence="1 2">
    <name type="scientific">Austropuccinia psidii MF-1</name>
    <dbReference type="NCBI Taxonomy" id="1389203"/>
    <lineage>
        <taxon>Eukaryota</taxon>
        <taxon>Fungi</taxon>
        <taxon>Dikarya</taxon>
        <taxon>Basidiomycota</taxon>
        <taxon>Pucciniomycotina</taxon>
        <taxon>Pucciniomycetes</taxon>
        <taxon>Pucciniales</taxon>
        <taxon>Sphaerophragmiaceae</taxon>
        <taxon>Austropuccinia</taxon>
    </lineage>
</organism>
<protein>
    <submittedName>
        <fullName evidence="1">Uncharacterized protein</fullName>
    </submittedName>
</protein>
<dbReference type="EMBL" id="AVOT02071295">
    <property type="protein sequence ID" value="MBW0561618.1"/>
    <property type="molecule type" value="Genomic_DNA"/>
</dbReference>
<dbReference type="Proteomes" id="UP000765509">
    <property type="component" value="Unassembled WGS sequence"/>
</dbReference>
<evidence type="ECO:0000313" key="2">
    <source>
        <dbReference type="Proteomes" id="UP000765509"/>
    </source>
</evidence>
<proteinExistence type="predicted"/>
<keyword evidence="2" id="KW-1185">Reference proteome</keyword>
<reference evidence="1" key="1">
    <citation type="submission" date="2021-03" db="EMBL/GenBank/DDBJ databases">
        <title>Draft genome sequence of rust myrtle Austropuccinia psidii MF-1, a brazilian biotype.</title>
        <authorList>
            <person name="Quecine M.C."/>
            <person name="Pachon D.M.R."/>
            <person name="Bonatelli M.L."/>
            <person name="Correr F.H."/>
            <person name="Franceschini L.M."/>
            <person name="Leite T.F."/>
            <person name="Margarido G.R.A."/>
            <person name="Almeida C.A."/>
            <person name="Ferrarezi J.A."/>
            <person name="Labate C.A."/>
        </authorList>
    </citation>
    <scope>NUCLEOTIDE SEQUENCE</scope>
    <source>
        <strain evidence="1">MF-1</strain>
    </source>
</reference>
<evidence type="ECO:0000313" key="1">
    <source>
        <dbReference type="EMBL" id="MBW0561618.1"/>
    </source>
</evidence>
<accession>A0A9Q3PH07</accession>